<dbReference type="PANTHER" id="PTHR33121:SF70">
    <property type="entry name" value="SIGNALING PROTEIN YKOW"/>
    <property type="match status" value="1"/>
</dbReference>
<comment type="caution">
    <text evidence="5">The sequence shown here is derived from an EMBL/GenBank/DDBJ whole genome shotgun (WGS) entry which is preliminary data.</text>
</comment>
<dbReference type="GO" id="GO:0071111">
    <property type="term" value="F:cyclic-guanylate-specific phosphodiesterase activity"/>
    <property type="evidence" value="ECO:0007669"/>
    <property type="project" value="UniProtKB-EC"/>
</dbReference>
<dbReference type="InterPro" id="IPR001633">
    <property type="entry name" value="EAL_dom"/>
</dbReference>
<evidence type="ECO:0000256" key="1">
    <source>
        <dbReference type="ARBA" id="ARBA00012282"/>
    </source>
</evidence>
<proteinExistence type="predicted"/>
<evidence type="ECO:0000259" key="3">
    <source>
        <dbReference type="PROSITE" id="PS50883"/>
    </source>
</evidence>
<keyword evidence="2" id="KW-0973">c-di-GMP</keyword>
<dbReference type="InterPro" id="IPR029787">
    <property type="entry name" value="Nucleotide_cyclase"/>
</dbReference>
<dbReference type="InterPro" id="IPR035919">
    <property type="entry name" value="EAL_sf"/>
</dbReference>
<dbReference type="InterPro" id="IPR000160">
    <property type="entry name" value="GGDEF_dom"/>
</dbReference>
<gene>
    <name evidence="5" type="ORF">ALO64_02927</name>
</gene>
<dbReference type="Pfam" id="PF00563">
    <property type="entry name" value="EAL"/>
    <property type="match status" value="1"/>
</dbReference>
<name>A0A0P9UGK7_9PSED</name>
<dbReference type="SMART" id="SM00052">
    <property type="entry name" value="EAL"/>
    <property type="match status" value="1"/>
</dbReference>
<protein>
    <recommendedName>
        <fullName evidence="1">cyclic-guanylate-specific phosphodiesterase</fullName>
        <ecNumber evidence="1">3.1.4.52</ecNumber>
    </recommendedName>
</protein>
<dbReference type="Gene3D" id="3.20.20.450">
    <property type="entry name" value="EAL domain"/>
    <property type="match status" value="1"/>
</dbReference>
<dbReference type="InterPro" id="IPR050706">
    <property type="entry name" value="Cyclic-di-GMP_PDE-like"/>
</dbReference>
<feature type="domain" description="EAL" evidence="3">
    <location>
        <begin position="282"/>
        <end position="536"/>
    </location>
</feature>
<dbReference type="InterPro" id="IPR043128">
    <property type="entry name" value="Rev_trsase/Diguanyl_cyclase"/>
</dbReference>
<feature type="domain" description="GGDEF" evidence="4">
    <location>
        <begin position="141"/>
        <end position="273"/>
    </location>
</feature>
<accession>A0A0P9UGK7</accession>
<dbReference type="PATRIC" id="fig|86176.4.peg.3204"/>
<dbReference type="PROSITE" id="PS50883">
    <property type="entry name" value="EAL"/>
    <property type="match status" value="1"/>
</dbReference>
<dbReference type="SUPFAM" id="SSF141868">
    <property type="entry name" value="EAL domain-like"/>
    <property type="match status" value="1"/>
</dbReference>
<dbReference type="AlphaFoldDB" id="A0A0P9UGK7"/>
<dbReference type="CDD" id="cd01948">
    <property type="entry name" value="EAL"/>
    <property type="match status" value="1"/>
</dbReference>
<evidence type="ECO:0000259" key="4">
    <source>
        <dbReference type="PROSITE" id="PS50887"/>
    </source>
</evidence>
<dbReference type="Proteomes" id="UP000050455">
    <property type="component" value="Unassembled WGS sequence"/>
</dbReference>
<evidence type="ECO:0000313" key="5">
    <source>
        <dbReference type="EMBL" id="KPX87618.1"/>
    </source>
</evidence>
<dbReference type="SUPFAM" id="SSF55073">
    <property type="entry name" value="Nucleotide cyclase"/>
    <property type="match status" value="1"/>
</dbReference>
<keyword evidence="6" id="KW-1185">Reference proteome</keyword>
<dbReference type="SMART" id="SM00267">
    <property type="entry name" value="GGDEF"/>
    <property type="match status" value="1"/>
</dbReference>
<reference evidence="5 6" key="1">
    <citation type="submission" date="2015-09" db="EMBL/GenBank/DDBJ databases">
        <title>Genome announcement of multiple Pseudomonas syringae strains.</title>
        <authorList>
            <person name="Thakur S."/>
            <person name="Wang P.W."/>
            <person name="Gong Y."/>
            <person name="Weir B.S."/>
            <person name="Guttman D.S."/>
        </authorList>
    </citation>
    <scope>NUCLEOTIDE SEQUENCE [LARGE SCALE GENOMIC DNA]</scope>
    <source>
        <strain evidence="5 6">ICMP6289</strain>
    </source>
</reference>
<evidence type="ECO:0000313" key="6">
    <source>
        <dbReference type="Proteomes" id="UP000050455"/>
    </source>
</evidence>
<organism evidence="5 6">
    <name type="scientific">Pseudomonas meliae</name>
    <dbReference type="NCBI Taxonomy" id="86176"/>
    <lineage>
        <taxon>Bacteria</taxon>
        <taxon>Pseudomonadati</taxon>
        <taxon>Pseudomonadota</taxon>
        <taxon>Gammaproteobacteria</taxon>
        <taxon>Pseudomonadales</taxon>
        <taxon>Pseudomonadaceae</taxon>
        <taxon>Pseudomonas</taxon>
    </lineage>
</organism>
<dbReference type="Pfam" id="PF00990">
    <property type="entry name" value="GGDEF"/>
    <property type="match status" value="1"/>
</dbReference>
<dbReference type="PROSITE" id="PS50887">
    <property type="entry name" value="GGDEF"/>
    <property type="match status" value="1"/>
</dbReference>
<dbReference type="Gene3D" id="3.30.70.270">
    <property type="match status" value="1"/>
</dbReference>
<dbReference type="EMBL" id="LJQT01000270">
    <property type="protein sequence ID" value="KPX87618.1"/>
    <property type="molecule type" value="Genomic_DNA"/>
</dbReference>
<dbReference type="NCBIfam" id="TIGR00254">
    <property type="entry name" value="GGDEF"/>
    <property type="match status" value="1"/>
</dbReference>
<dbReference type="EC" id="3.1.4.52" evidence="1"/>
<dbReference type="FunFam" id="3.20.20.450:FF:000001">
    <property type="entry name" value="Cyclic di-GMP phosphodiesterase yahA"/>
    <property type="match status" value="1"/>
</dbReference>
<dbReference type="PANTHER" id="PTHR33121">
    <property type="entry name" value="CYCLIC DI-GMP PHOSPHODIESTERASE PDEF"/>
    <property type="match status" value="1"/>
</dbReference>
<evidence type="ECO:0000256" key="2">
    <source>
        <dbReference type="ARBA" id="ARBA00022636"/>
    </source>
</evidence>
<sequence length="545" mass="60926">MLLLAHEPFWYALLRDCLTAPGSNVILLHGENWDAFSAGYANERSTVLLTTPDLQPRTGTCLLPTVVLLEKEPLVGPSGVSDWLVRDALTGDALRRCLRYVHERSRLEDSLRRLVGQDPLTGIANRQGFQALLTARLAEGGSLALGHLDLDNFRRANDSLGHQAGDRLILQVVARLKNQLAAGDQLARLGGDEFALLIDTRTTPARAMQLAERITDVLSEPYWVDGESLLLGCSLGIAHSQTRPEADPLMWHAHIAMRQAKSMQGCTFHLFDERINRNARSLADLEGELRRALRRDELELHYQPRLCLETGRVVGLEALVRWRHQARGLLPPSEFVPLAEQSGLIVPLGYWVIFRALRDMQALREQGFAPLHMAINLSFRQFQDSQLLPTLSRLIEELSVDAHWLEFELTETAVMRRSDQVLQTMDAMRRLGVRFSLDDFGTGYSSFMHLNSLPIALLKIDMGFVGQMELREENRKLVNAMIKLAHNLNLEVVAEGVETAGQLELLRDFGCDQVQGYLISRPLPIADLVAYLRSEAANTGASNSG</sequence>
<dbReference type="CDD" id="cd01949">
    <property type="entry name" value="GGDEF"/>
    <property type="match status" value="1"/>
</dbReference>